<accession>A0A1S8KYL7</accession>
<dbReference type="EMBL" id="CP096983">
    <property type="protein sequence ID" value="URZ12850.1"/>
    <property type="molecule type" value="Genomic_DNA"/>
</dbReference>
<dbReference type="Proteomes" id="UP000190951">
    <property type="component" value="Chromosome"/>
</dbReference>
<dbReference type="KEGG" id="crw:CROST_035950"/>
<proteinExistence type="predicted"/>
<dbReference type="RefSeq" id="WP_077832269.1">
    <property type="nucleotide sequence ID" value="NZ_CP096983.1"/>
</dbReference>
<evidence type="ECO:0000313" key="1">
    <source>
        <dbReference type="EMBL" id="URZ12850.1"/>
    </source>
</evidence>
<evidence type="ECO:0000313" key="2">
    <source>
        <dbReference type="Proteomes" id="UP000190951"/>
    </source>
</evidence>
<dbReference type="STRING" id="84029.CROST_38750"/>
<sequence>MEKEYLYRKHLRKPGLLFGTIIGFFAVVYIGMLVTAVLVAGDEMNATVIGALIGIGVFIIVLLGLEFLLLYFILFRRFKNINIKVKDDEIIYKNLKGTATIKYDEITKIKFPSLPYIGGWVKIIYGNKQNIRLTVVVENIGDFILDLKNKMDSIGKQDVYIRRRMFSFYKTAKYSDYSWERLYKYTKRIGLFILLNLLVSVLIGKLTTNTSATIATSFLAVFCPIIVYLICEIILAIKAAGKSKGEEFYVPDRDEVLEGKIYKYAFAIYSVLYIIIAFLIGRM</sequence>
<reference evidence="1 2" key="1">
    <citation type="submission" date="2022-04" db="EMBL/GenBank/DDBJ databases">
        <title>Genome sequence of C. roseum typestrain.</title>
        <authorList>
            <person name="Poehlein A."/>
            <person name="Schoch T."/>
            <person name="Duerre P."/>
            <person name="Daniel R."/>
        </authorList>
    </citation>
    <scope>NUCLEOTIDE SEQUENCE [LARGE SCALE GENOMIC DNA]</scope>
    <source>
        <strain evidence="1 2">DSM 7320</strain>
    </source>
</reference>
<protein>
    <submittedName>
        <fullName evidence="1">Uncharacterized protein</fullName>
    </submittedName>
</protein>
<organism evidence="1 2">
    <name type="scientific">Clostridium felsineum</name>
    <dbReference type="NCBI Taxonomy" id="36839"/>
    <lineage>
        <taxon>Bacteria</taxon>
        <taxon>Bacillati</taxon>
        <taxon>Bacillota</taxon>
        <taxon>Clostridia</taxon>
        <taxon>Eubacteriales</taxon>
        <taxon>Clostridiaceae</taxon>
        <taxon>Clostridium</taxon>
    </lineage>
</organism>
<dbReference type="AlphaFoldDB" id="A0A1S8KYL7"/>
<keyword evidence="2" id="KW-1185">Reference proteome</keyword>
<name>A0A1S8KYL7_9CLOT</name>
<gene>
    <name evidence="1" type="ORF">CROST_035950</name>
</gene>